<proteinExistence type="inferred from homology"/>
<dbReference type="Gene3D" id="2.40.160.200">
    <property type="entry name" value="LURP1-related"/>
    <property type="match status" value="1"/>
</dbReference>
<comment type="caution">
    <text evidence="2">The sequence shown here is derived from an EMBL/GenBank/DDBJ whole genome shotgun (WGS) entry which is preliminary data.</text>
</comment>
<dbReference type="InterPro" id="IPR025659">
    <property type="entry name" value="Tubby-like_C"/>
</dbReference>
<accession>A0AAD5I738</accession>
<dbReference type="PANTHER" id="PTHR31087">
    <property type="match status" value="1"/>
</dbReference>
<evidence type="ECO:0000313" key="2">
    <source>
        <dbReference type="EMBL" id="KAI9153793.1"/>
    </source>
</evidence>
<reference evidence="2" key="2">
    <citation type="submission" date="2023-02" db="EMBL/GenBank/DDBJ databases">
        <authorList>
            <person name="Swenson N.G."/>
            <person name="Wegrzyn J.L."/>
            <person name="Mcevoy S.L."/>
        </authorList>
    </citation>
    <scope>NUCLEOTIDE SEQUENCE</scope>
    <source>
        <strain evidence="2">91603</strain>
        <tissue evidence="2">Leaf</tissue>
    </source>
</reference>
<evidence type="ECO:0000313" key="3">
    <source>
        <dbReference type="Proteomes" id="UP001064489"/>
    </source>
</evidence>
<dbReference type="EMBL" id="JAJSOW010000108">
    <property type="protein sequence ID" value="KAI9153793.1"/>
    <property type="molecule type" value="Genomic_DNA"/>
</dbReference>
<evidence type="ECO:0000256" key="1">
    <source>
        <dbReference type="ARBA" id="ARBA00005437"/>
    </source>
</evidence>
<dbReference type="InterPro" id="IPR038595">
    <property type="entry name" value="LOR_sf"/>
</dbReference>
<name>A0AAD5I738_ACENE</name>
<organism evidence="2 3">
    <name type="scientific">Acer negundo</name>
    <name type="common">Box elder</name>
    <dbReference type="NCBI Taxonomy" id="4023"/>
    <lineage>
        <taxon>Eukaryota</taxon>
        <taxon>Viridiplantae</taxon>
        <taxon>Streptophyta</taxon>
        <taxon>Embryophyta</taxon>
        <taxon>Tracheophyta</taxon>
        <taxon>Spermatophyta</taxon>
        <taxon>Magnoliopsida</taxon>
        <taxon>eudicotyledons</taxon>
        <taxon>Gunneridae</taxon>
        <taxon>Pentapetalae</taxon>
        <taxon>rosids</taxon>
        <taxon>malvids</taxon>
        <taxon>Sapindales</taxon>
        <taxon>Sapindaceae</taxon>
        <taxon>Hippocastanoideae</taxon>
        <taxon>Acereae</taxon>
        <taxon>Acer</taxon>
    </lineage>
</organism>
<reference evidence="2" key="1">
    <citation type="journal article" date="2022" name="Plant J.">
        <title>Strategies of tolerance reflected in two North American maple genomes.</title>
        <authorList>
            <person name="McEvoy S.L."/>
            <person name="Sezen U.U."/>
            <person name="Trouern-Trend A."/>
            <person name="McMahon S.M."/>
            <person name="Schaberg P.G."/>
            <person name="Yang J."/>
            <person name="Wegrzyn J.L."/>
            <person name="Swenson N.G."/>
        </authorList>
    </citation>
    <scope>NUCLEOTIDE SEQUENCE</scope>
    <source>
        <strain evidence="2">91603</strain>
    </source>
</reference>
<keyword evidence="3" id="KW-1185">Reference proteome</keyword>
<gene>
    <name evidence="2" type="ORF">LWI28_016609</name>
</gene>
<dbReference type="SUPFAM" id="SSF54518">
    <property type="entry name" value="Tubby C-terminal domain-like"/>
    <property type="match status" value="1"/>
</dbReference>
<dbReference type="AlphaFoldDB" id="A0AAD5I738"/>
<dbReference type="Proteomes" id="UP001064489">
    <property type="component" value="Chromosome 11"/>
</dbReference>
<sequence length="158" mass="17732">MDQFPADPPPPPLNPVSIIGPQYCVPYPVDLAIVRKAMTITDVNFNLQDISGVNRTDHDVMIFSTKKSSKIQLKTELDVYLANKIYEYVSDFKVKGSWLEQSCTVYARESNTIVAQVEMIKTANISPKDFNCCLSLVGFFVLPVARVVAYIWAVCQFS</sequence>
<protein>
    <submittedName>
        <fullName evidence="2">Uncharacterized protein</fullName>
    </submittedName>
</protein>
<dbReference type="Pfam" id="PF04525">
    <property type="entry name" value="LOR"/>
    <property type="match status" value="1"/>
</dbReference>
<dbReference type="PANTHER" id="PTHR31087:SF85">
    <property type="entry name" value="PROTEIN LURP-ONE-RELATED 7"/>
    <property type="match status" value="1"/>
</dbReference>
<dbReference type="InterPro" id="IPR007612">
    <property type="entry name" value="LOR"/>
</dbReference>
<comment type="similarity">
    <text evidence="1">Belongs to the LOR family.</text>
</comment>